<dbReference type="GO" id="GO:0005765">
    <property type="term" value="C:lysosomal membrane"/>
    <property type="evidence" value="ECO:0007669"/>
    <property type="project" value="UniProtKB-SubCell"/>
</dbReference>
<dbReference type="InterPro" id="IPR037519">
    <property type="entry name" value="LITAF_fam"/>
</dbReference>
<dbReference type="AlphaFoldDB" id="A0A3M7SYN1"/>
<dbReference type="GO" id="GO:0008270">
    <property type="term" value="F:zinc ion binding"/>
    <property type="evidence" value="ECO:0007669"/>
    <property type="project" value="TreeGrafter"/>
</dbReference>
<dbReference type="PROSITE" id="PS51837">
    <property type="entry name" value="LITAF"/>
    <property type="match status" value="1"/>
</dbReference>
<accession>A0A3M7SYN1</accession>
<dbReference type="SMART" id="SM00714">
    <property type="entry name" value="LITAF"/>
    <property type="match status" value="1"/>
</dbReference>
<dbReference type="Pfam" id="PF10601">
    <property type="entry name" value="zf-LITAF-like"/>
    <property type="match status" value="1"/>
</dbReference>
<keyword evidence="5" id="KW-0479">Metal-binding</keyword>
<organism evidence="10 11">
    <name type="scientific">Brachionus plicatilis</name>
    <name type="common">Marine rotifer</name>
    <name type="synonym">Brachionus muelleri</name>
    <dbReference type="NCBI Taxonomy" id="10195"/>
    <lineage>
        <taxon>Eukaryota</taxon>
        <taxon>Metazoa</taxon>
        <taxon>Spiralia</taxon>
        <taxon>Gnathifera</taxon>
        <taxon>Rotifera</taxon>
        <taxon>Eurotatoria</taxon>
        <taxon>Monogononta</taxon>
        <taxon>Pseudotrocha</taxon>
        <taxon>Ploima</taxon>
        <taxon>Brachionidae</taxon>
        <taxon>Brachionus</taxon>
    </lineage>
</organism>
<gene>
    <name evidence="10" type="ORF">BpHYR1_005643</name>
</gene>
<keyword evidence="8" id="KW-0812">Transmembrane</keyword>
<dbReference type="EMBL" id="REGN01000567">
    <property type="protein sequence ID" value="RNA40931.1"/>
    <property type="molecule type" value="Genomic_DNA"/>
</dbReference>
<sequence length="94" mass="10675">MNNTFVTYPQTRKYGRNPQPDTCPQCKASIITKTEYRSGLMNWIICGEICLFGLFLIVPLFGCQCIPFCIDGLKDVYHSCPNCNQQLGKANRFS</sequence>
<evidence type="ECO:0000256" key="1">
    <source>
        <dbReference type="ARBA" id="ARBA00004414"/>
    </source>
</evidence>
<dbReference type="STRING" id="10195.A0A3M7SYN1"/>
<keyword evidence="8" id="KW-1133">Transmembrane helix</keyword>
<comment type="similarity">
    <text evidence="4">Belongs to the CDIP1/LITAF family.</text>
</comment>
<evidence type="ECO:0000259" key="9">
    <source>
        <dbReference type="PROSITE" id="PS51837"/>
    </source>
</evidence>
<keyword evidence="7 8" id="KW-0472">Membrane</keyword>
<dbReference type="GO" id="GO:0031902">
    <property type="term" value="C:late endosome membrane"/>
    <property type="evidence" value="ECO:0007669"/>
    <property type="project" value="UniProtKB-SubCell"/>
</dbReference>
<evidence type="ECO:0000256" key="4">
    <source>
        <dbReference type="ARBA" id="ARBA00005975"/>
    </source>
</evidence>
<evidence type="ECO:0000256" key="6">
    <source>
        <dbReference type="ARBA" id="ARBA00022833"/>
    </source>
</evidence>
<evidence type="ECO:0000256" key="8">
    <source>
        <dbReference type="SAM" id="Phobius"/>
    </source>
</evidence>
<name>A0A3M7SYN1_BRAPC</name>
<dbReference type="Proteomes" id="UP000276133">
    <property type="component" value="Unassembled WGS sequence"/>
</dbReference>
<protein>
    <submittedName>
        <fullName evidence="10">Lipopolysaccharide-induced tumor necrosis factor-alpha factor</fullName>
    </submittedName>
</protein>
<keyword evidence="6" id="KW-0862">Zinc</keyword>
<proteinExistence type="inferred from homology"/>
<evidence type="ECO:0000313" key="11">
    <source>
        <dbReference type="Proteomes" id="UP000276133"/>
    </source>
</evidence>
<evidence type="ECO:0000256" key="2">
    <source>
        <dbReference type="ARBA" id="ARBA00004481"/>
    </source>
</evidence>
<dbReference type="OrthoDB" id="4713066at2759"/>
<feature type="transmembrane region" description="Helical" evidence="8">
    <location>
        <begin position="40"/>
        <end position="61"/>
    </location>
</feature>
<evidence type="ECO:0000256" key="5">
    <source>
        <dbReference type="ARBA" id="ARBA00022723"/>
    </source>
</evidence>
<evidence type="ECO:0000256" key="7">
    <source>
        <dbReference type="ARBA" id="ARBA00023136"/>
    </source>
</evidence>
<dbReference type="PANTHER" id="PTHR23292">
    <property type="entry name" value="LIPOPOLYSACCHARIDE-INDUCED TUMOR NECROSIS FACTOR-ALPHA FACTOR"/>
    <property type="match status" value="1"/>
</dbReference>
<dbReference type="PANTHER" id="PTHR23292:SF6">
    <property type="entry name" value="FI16602P1-RELATED"/>
    <property type="match status" value="1"/>
</dbReference>
<evidence type="ECO:0000313" key="10">
    <source>
        <dbReference type="EMBL" id="RNA40931.1"/>
    </source>
</evidence>
<comment type="subcellular location">
    <subcellularLocation>
        <location evidence="2">Endosome membrane</location>
        <topology evidence="2">Peripheral membrane protein</topology>
    </subcellularLocation>
    <subcellularLocation>
        <location evidence="1">Late endosome membrane</location>
    </subcellularLocation>
    <subcellularLocation>
        <location evidence="3">Lysosome membrane</location>
        <topology evidence="3">Peripheral membrane protein</topology>
        <orientation evidence="3">Cytoplasmic side</orientation>
    </subcellularLocation>
</comment>
<dbReference type="InterPro" id="IPR006629">
    <property type="entry name" value="LITAF"/>
</dbReference>
<evidence type="ECO:0000256" key="3">
    <source>
        <dbReference type="ARBA" id="ARBA00004630"/>
    </source>
</evidence>
<feature type="domain" description="LITAF" evidence="9">
    <location>
        <begin position="2"/>
        <end position="92"/>
    </location>
</feature>
<reference evidence="10 11" key="1">
    <citation type="journal article" date="2018" name="Sci. Rep.">
        <title>Genomic signatures of local adaptation to the degree of environmental predictability in rotifers.</title>
        <authorList>
            <person name="Franch-Gras L."/>
            <person name="Hahn C."/>
            <person name="Garcia-Roger E.M."/>
            <person name="Carmona M.J."/>
            <person name="Serra M."/>
            <person name="Gomez A."/>
        </authorList>
    </citation>
    <scope>NUCLEOTIDE SEQUENCE [LARGE SCALE GENOMIC DNA]</scope>
    <source>
        <strain evidence="10">HYR1</strain>
    </source>
</reference>
<keyword evidence="11" id="KW-1185">Reference proteome</keyword>
<comment type="caution">
    <text evidence="10">The sequence shown here is derived from an EMBL/GenBank/DDBJ whole genome shotgun (WGS) entry which is preliminary data.</text>
</comment>